<protein>
    <submittedName>
        <fullName evidence="2">Uncharacterized protein</fullName>
    </submittedName>
</protein>
<feature type="compositionally biased region" description="Low complexity" evidence="1">
    <location>
        <begin position="113"/>
        <end position="133"/>
    </location>
</feature>
<feature type="region of interest" description="Disordered" evidence="1">
    <location>
        <begin position="366"/>
        <end position="413"/>
    </location>
</feature>
<dbReference type="EMBL" id="MUYT01000009">
    <property type="protein sequence ID" value="OOS20236.1"/>
    <property type="molecule type" value="Genomic_DNA"/>
</dbReference>
<comment type="caution">
    <text evidence="2">The sequence shown here is derived from an EMBL/GenBank/DDBJ whole genome shotgun (WGS) entry which is preliminary data.</text>
</comment>
<sequence>MRTALVGIKPADQVILKGYLRVLLRLEVDLEWVSANHPDVDLFFISHEFKHADNVIKLLAKQGRKPALYIKRSANEEGTLVGDELSLPLKKMDVLNQWLYSHVALLGATATRNTHTQNTPSNQSTQTEQTSQTPIQLTNPVQSSTAQSSTTDTHQAIPTHQALIRFIEAIHQPQADKQHIVLAGDIVATVDTKRQIVWQRDANIANIHALFADNLTTIDLVTAKDEPTGQPTDLKQWLWDNAWAKIDSLTPLISQSATFALRYWVKPSHGVERRDLLRIMTAMEHGQNGVVDIADMAGTSPMVTKQVLAGLLFAGYLDKSAYDNLAVLAVAPSVSSPTNTSATPSQSVDGIDAKASPLDAILSQRALGMPPKPQPASTITPTSQQTAQPAKSDAPEKKEKMGFLSKLRRKLGL</sequence>
<keyword evidence="3" id="KW-1185">Reference proteome</keyword>
<proteinExistence type="predicted"/>
<feature type="compositionally biased region" description="Polar residues" evidence="1">
    <location>
        <begin position="375"/>
        <end position="389"/>
    </location>
</feature>
<evidence type="ECO:0000313" key="3">
    <source>
        <dbReference type="Proteomes" id="UP000191094"/>
    </source>
</evidence>
<dbReference type="AlphaFoldDB" id="A0A1T0CD27"/>
<name>A0A1T0CD27_9GAMM</name>
<feature type="region of interest" description="Disordered" evidence="1">
    <location>
        <begin position="113"/>
        <end position="154"/>
    </location>
</feature>
<feature type="compositionally biased region" description="Low complexity" evidence="1">
    <location>
        <begin position="142"/>
        <end position="154"/>
    </location>
</feature>
<reference evidence="2 3" key="1">
    <citation type="submission" date="2017-02" db="EMBL/GenBank/DDBJ databases">
        <title>Draft genome sequence of Moraxella lincolnii CCUG 9405T type strain.</title>
        <authorList>
            <person name="Salva-Serra F."/>
            <person name="Engstrom-Jakobsson H."/>
            <person name="Thorell K."/>
            <person name="Jaen-Luchoro D."/>
            <person name="Gonzales-Siles L."/>
            <person name="Karlsson R."/>
            <person name="Yazdan S."/>
            <person name="Boulund F."/>
            <person name="Johnning A."/>
            <person name="Engstrand L."/>
            <person name="Kristiansson E."/>
            <person name="Moore E."/>
        </authorList>
    </citation>
    <scope>NUCLEOTIDE SEQUENCE [LARGE SCALE GENOMIC DNA]</scope>
    <source>
        <strain evidence="2 3">CCUG 9405</strain>
    </source>
</reference>
<organism evidence="2 3">
    <name type="scientific">Lwoffella lincolnii</name>
    <dbReference type="NCBI Taxonomy" id="90241"/>
    <lineage>
        <taxon>Bacteria</taxon>
        <taxon>Pseudomonadati</taxon>
        <taxon>Pseudomonadota</taxon>
        <taxon>Gammaproteobacteria</taxon>
        <taxon>Moraxellales</taxon>
        <taxon>Moraxellaceae</taxon>
        <taxon>Lwoffella</taxon>
    </lineage>
</organism>
<gene>
    <name evidence="2" type="ORF">B0682_07545</name>
</gene>
<dbReference type="Proteomes" id="UP000191094">
    <property type="component" value="Unassembled WGS sequence"/>
</dbReference>
<evidence type="ECO:0000256" key="1">
    <source>
        <dbReference type="SAM" id="MobiDB-lite"/>
    </source>
</evidence>
<evidence type="ECO:0000313" key="2">
    <source>
        <dbReference type="EMBL" id="OOS20236.1"/>
    </source>
</evidence>
<accession>A0A1T0CD27</accession>